<evidence type="ECO:0000256" key="5">
    <source>
        <dbReference type="ARBA" id="ARBA00023136"/>
    </source>
</evidence>
<dbReference type="PANTHER" id="PTHR31851">
    <property type="entry name" value="FE(2+)/MN(2+) TRANSPORTER PCL1"/>
    <property type="match status" value="1"/>
</dbReference>
<feature type="transmembrane region" description="Helical" evidence="6">
    <location>
        <begin position="244"/>
        <end position="266"/>
    </location>
</feature>
<dbReference type="AlphaFoldDB" id="A0A7R9YE16"/>
<gene>
    <name evidence="7" type="ORF">PPYR1160_LOCUS11865</name>
</gene>
<evidence type="ECO:0000313" key="7">
    <source>
        <dbReference type="EMBL" id="CAD8262363.1"/>
    </source>
</evidence>
<name>A0A7R9YE16_9STRA</name>
<feature type="transmembrane region" description="Helical" evidence="6">
    <location>
        <begin position="184"/>
        <end position="207"/>
    </location>
</feature>
<evidence type="ECO:0000256" key="1">
    <source>
        <dbReference type="ARBA" id="ARBA00004127"/>
    </source>
</evidence>
<dbReference type="EMBL" id="HBEA01015558">
    <property type="protein sequence ID" value="CAD8262363.1"/>
    <property type="molecule type" value="Transcribed_RNA"/>
</dbReference>
<dbReference type="GO" id="GO:0030026">
    <property type="term" value="P:intracellular manganese ion homeostasis"/>
    <property type="evidence" value="ECO:0007669"/>
    <property type="project" value="InterPro"/>
</dbReference>
<protein>
    <submittedName>
        <fullName evidence="7">Uncharacterized protein</fullName>
    </submittedName>
</protein>
<reference evidence="7" key="1">
    <citation type="submission" date="2021-01" db="EMBL/GenBank/DDBJ databases">
        <authorList>
            <person name="Corre E."/>
            <person name="Pelletier E."/>
            <person name="Niang G."/>
            <person name="Scheremetjew M."/>
            <person name="Finn R."/>
            <person name="Kale V."/>
            <person name="Holt S."/>
            <person name="Cochrane G."/>
            <person name="Meng A."/>
            <person name="Brown T."/>
            <person name="Cohen L."/>
        </authorList>
    </citation>
    <scope>NUCLEOTIDE SEQUENCE</scope>
    <source>
        <strain evidence="7">CCMP2078</strain>
    </source>
</reference>
<keyword evidence="4 6" id="KW-1133">Transmembrane helix</keyword>
<dbReference type="Pfam" id="PF01988">
    <property type="entry name" value="VIT1"/>
    <property type="match status" value="1"/>
</dbReference>
<keyword evidence="5 6" id="KW-0472">Membrane</keyword>
<evidence type="ECO:0000256" key="4">
    <source>
        <dbReference type="ARBA" id="ARBA00022989"/>
    </source>
</evidence>
<organism evidence="7">
    <name type="scientific">Pinguiococcus pyrenoidosus</name>
    <dbReference type="NCBI Taxonomy" id="172671"/>
    <lineage>
        <taxon>Eukaryota</taxon>
        <taxon>Sar</taxon>
        <taxon>Stramenopiles</taxon>
        <taxon>Ochrophyta</taxon>
        <taxon>Pinguiophyceae</taxon>
        <taxon>Pinguiochrysidales</taxon>
        <taxon>Pinguiochrysidaceae</taxon>
        <taxon>Pinguiococcus</taxon>
    </lineage>
</organism>
<sequence length="270" mass="29396">MATRDEEAAKDAFNRRDSEASVLAHATGTKQEEDTLAQEAHTKAASFMKPFVFGGLDGIITTFAVVAGASGGRFDIDVILALGLSSLFADALSMGVGDALSSKSEMEAALKEREREEWEFENFRAGEINEMVEIYMEKGLSEEDAESVISTLAKYKDVFIDFMVQDELGLSVPDEDENPWKEGLVTFTAFIVFGFIPLMGYALLLPLNLDVDVLFVIAIVLTAITLFMLGVLKSFFVKRSWIMAGLETLTLGGAVAAVSYLIGWGVESVL</sequence>
<evidence type="ECO:0000256" key="2">
    <source>
        <dbReference type="ARBA" id="ARBA00007049"/>
    </source>
</evidence>
<feature type="transmembrane region" description="Helical" evidence="6">
    <location>
        <begin position="213"/>
        <end position="232"/>
    </location>
</feature>
<dbReference type="GO" id="GO:0012505">
    <property type="term" value="C:endomembrane system"/>
    <property type="evidence" value="ECO:0007669"/>
    <property type="project" value="UniProtKB-SubCell"/>
</dbReference>
<dbReference type="InterPro" id="IPR008217">
    <property type="entry name" value="Ccc1_fam"/>
</dbReference>
<comment type="similarity">
    <text evidence="2">Belongs to the CCC1 family.</text>
</comment>
<evidence type="ECO:0000256" key="6">
    <source>
        <dbReference type="SAM" id="Phobius"/>
    </source>
</evidence>
<accession>A0A7R9YE16</accession>
<keyword evidence="3 6" id="KW-0812">Transmembrane</keyword>
<dbReference type="GO" id="GO:0005384">
    <property type="term" value="F:manganese ion transmembrane transporter activity"/>
    <property type="evidence" value="ECO:0007669"/>
    <property type="project" value="InterPro"/>
</dbReference>
<proteinExistence type="inferred from homology"/>
<comment type="subcellular location">
    <subcellularLocation>
        <location evidence="1">Endomembrane system</location>
        <topology evidence="1">Multi-pass membrane protein</topology>
    </subcellularLocation>
</comment>
<evidence type="ECO:0000256" key="3">
    <source>
        <dbReference type="ARBA" id="ARBA00022692"/>
    </source>
</evidence>